<gene>
    <name evidence="2" type="ORF">CBR_g50192</name>
</gene>
<organism evidence="2 3">
    <name type="scientific">Chara braunii</name>
    <name type="common">Braun's stonewort</name>
    <dbReference type="NCBI Taxonomy" id="69332"/>
    <lineage>
        <taxon>Eukaryota</taxon>
        <taxon>Viridiplantae</taxon>
        <taxon>Streptophyta</taxon>
        <taxon>Charophyceae</taxon>
        <taxon>Charales</taxon>
        <taxon>Characeae</taxon>
        <taxon>Chara</taxon>
    </lineage>
</organism>
<dbReference type="EMBL" id="BFEA01000786">
    <property type="protein sequence ID" value="GBG90099.1"/>
    <property type="molecule type" value="Genomic_DNA"/>
</dbReference>
<accession>A0A388M6I7</accession>
<evidence type="ECO:0000256" key="1">
    <source>
        <dbReference type="SAM" id="MobiDB-lite"/>
    </source>
</evidence>
<dbReference type="STRING" id="69332.A0A388M6I7"/>
<proteinExistence type="predicted"/>
<feature type="region of interest" description="Disordered" evidence="1">
    <location>
        <begin position="260"/>
        <end position="309"/>
    </location>
</feature>
<dbReference type="Gramene" id="GBG90099">
    <property type="protein sequence ID" value="GBG90099"/>
    <property type="gene ID" value="CBR_g50192"/>
</dbReference>
<feature type="compositionally biased region" description="Polar residues" evidence="1">
    <location>
        <begin position="413"/>
        <end position="423"/>
    </location>
</feature>
<feature type="compositionally biased region" description="Basic and acidic residues" evidence="1">
    <location>
        <begin position="453"/>
        <end position="465"/>
    </location>
</feature>
<dbReference type="AlphaFoldDB" id="A0A388M6I7"/>
<sequence length="465" mass="50111">METPGVEGSGRSPPAAPQMERDYWEDEDRIRELLAMCFDDGIYPTDLDPGEMVVEGREVRFKLNTSVDDIKVKWLKERTVTVIYKDAARFLPKNVKDDLVRAFEDGWIIGNENLTENSRRGRVKIEGPGVDSYVAKAREVAEFMISEGQVEITLGQESYRILFKPWMTRAEFRDLRRQADESTFWVIALQIPLDDMPFIYAQIDKAIGKIVLAHPADADPNRPSLVGLRLRKEIPWRQGGGQRNQGIVGAMSNNPMQNLQQGQAVSGQGGGQNSRGYQGAMRPRQGTTVPSGAASHDRATRMNPIFSPRGGNAPLMGQMAVPMMGNPAMGSLLGNQSQAPTGAKPSNLLYGMPPMQGMGLQGNWWQGGAFPADWLMASGYNPSLWPGMMMGSQGGQGGMGLGGLGGQPGVSGNQQQGFPTTSIPGAAGSSAAGRDAIKPSPSGQGNLMGGGGEEDKEKELESTPG</sequence>
<keyword evidence="3" id="KW-1185">Reference proteome</keyword>
<feature type="region of interest" description="Disordered" evidence="1">
    <location>
        <begin position="396"/>
        <end position="465"/>
    </location>
</feature>
<name>A0A388M6I7_CHABU</name>
<evidence type="ECO:0000313" key="2">
    <source>
        <dbReference type="EMBL" id="GBG90099.1"/>
    </source>
</evidence>
<reference evidence="2 3" key="1">
    <citation type="journal article" date="2018" name="Cell">
        <title>The Chara Genome: Secondary Complexity and Implications for Plant Terrestrialization.</title>
        <authorList>
            <person name="Nishiyama T."/>
            <person name="Sakayama H."/>
            <person name="Vries J.D."/>
            <person name="Buschmann H."/>
            <person name="Saint-Marcoux D."/>
            <person name="Ullrich K.K."/>
            <person name="Haas F.B."/>
            <person name="Vanderstraeten L."/>
            <person name="Becker D."/>
            <person name="Lang D."/>
            <person name="Vosolsobe S."/>
            <person name="Rombauts S."/>
            <person name="Wilhelmsson P.K.I."/>
            <person name="Janitza P."/>
            <person name="Kern R."/>
            <person name="Heyl A."/>
            <person name="Rumpler F."/>
            <person name="Villalobos L.I.A.C."/>
            <person name="Clay J.M."/>
            <person name="Skokan R."/>
            <person name="Toyoda A."/>
            <person name="Suzuki Y."/>
            <person name="Kagoshima H."/>
            <person name="Schijlen E."/>
            <person name="Tajeshwar N."/>
            <person name="Catarino B."/>
            <person name="Hetherington A.J."/>
            <person name="Saltykova A."/>
            <person name="Bonnot C."/>
            <person name="Breuninger H."/>
            <person name="Symeonidi A."/>
            <person name="Radhakrishnan G.V."/>
            <person name="Van Nieuwerburgh F."/>
            <person name="Deforce D."/>
            <person name="Chang C."/>
            <person name="Karol K.G."/>
            <person name="Hedrich R."/>
            <person name="Ulvskov P."/>
            <person name="Glockner G."/>
            <person name="Delwiche C.F."/>
            <person name="Petrasek J."/>
            <person name="Van de Peer Y."/>
            <person name="Friml J."/>
            <person name="Beilby M."/>
            <person name="Dolan L."/>
            <person name="Kohara Y."/>
            <person name="Sugano S."/>
            <person name="Fujiyama A."/>
            <person name="Delaux P.-M."/>
            <person name="Quint M."/>
            <person name="TheiBen G."/>
            <person name="Hagemann M."/>
            <person name="Harholt J."/>
            <person name="Dunand C."/>
            <person name="Zachgo S."/>
            <person name="Langdale J."/>
            <person name="Maumus F."/>
            <person name="Straeten D.V.D."/>
            <person name="Gould S.B."/>
            <person name="Rensing S.A."/>
        </authorList>
    </citation>
    <scope>NUCLEOTIDE SEQUENCE [LARGE SCALE GENOMIC DNA]</scope>
    <source>
        <strain evidence="2 3">S276</strain>
    </source>
</reference>
<feature type="compositionally biased region" description="Gly residues" evidence="1">
    <location>
        <begin position="396"/>
        <end position="409"/>
    </location>
</feature>
<dbReference type="Proteomes" id="UP000265515">
    <property type="component" value="Unassembled WGS sequence"/>
</dbReference>
<comment type="caution">
    <text evidence="2">The sequence shown here is derived from an EMBL/GenBank/DDBJ whole genome shotgun (WGS) entry which is preliminary data.</text>
</comment>
<protein>
    <submittedName>
        <fullName evidence="2">Uncharacterized protein</fullName>
    </submittedName>
</protein>
<evidence type="ECO:0000313" key="3">
    <source>
        <dbReference type="Proteomes" id="UP000265515"/>
    </source>
</evidence>
<feature type="region of interest" description="Disordered" evidence="1">
    <location>
        <begin position="1"/>
        <end position="21"/>
    </location>
</feature>